<dbReference type="EMBL" id="CP002869">
    <property type="protein sequence ID" value="AEI42362.1"/>
    <property type="molecule type" value="Genomic_DNA"/>
</dbReference>
<dbReference type="AlphaFoldDB" id="F8F688"/>
<evidence type="ECO:0000313" key="1">
    <source>
        <dbReference type="EMBL" id="AEI42362.1"/>
    </source>
</evidence>
<dbReference type="HOGENOM" id="CLU_2956229_0_0_9"/>
<proteinExistence type="predicted"/>
<name>F8F688_PAEMK</name>
<protein>
    <submittedName>
        <fullName evidence="1">Uncharacterized protein</fullName>
    </submittedName>
</protein>
<dbReference type="Proteomes" id="UP000006620">
    <property type="component" value="Chromosome"/>
</dbReference>
<organism evidence="1 2">
    <name type="scientific">Paenibacillus mucilaginosus (strain KNP414)</name>
    <dbReference type="NCBI Taxonomy" id="1036673"/>
    <lineage>
        <taxon>Bacteria</taxon>
        <taxon>Bacillati</taxon>
        <taxon>Bacillota</taxon>
        <taxon>Bacilli</taxon>
        <taxon>Bacillales</taxon>
        <taxon>Paenibacillaceae</taxon>
        <taxon>Paenibacillus</taxon>
    </lineage>
</organism>
<sequence length="59" mass="6579">MNGNLLNADDISLSSTVNVTLEKPVDIRKKYEKKAPFILTAKEIVLITMNNDDSTIGER</sequence>
<dbReference type="KEGG" id="pms:KNP414_03823"/>
<evidence type="ECO:0000313" key="2">
    <source>
        <dbReference type="Proteomes" id="UP000006620"/>
    </source>
</evidence>
<reference evidence="1 2" key="2">
    <citation type="journal article" date="2013" name="Genome Announc.">
        <title>Genome Sequence of Growth-Improving Paenibacillus mucilaginosus Strain KNP414.</title>
        <authorList>
            <person name="Lu J.J."/>
            <person name="Wang J.F."/>
            <person name="Hu X.F."/>
        </authorList>
    </citation>
    <scope>NUCLEOTIDE SEQUENCE [LARGE SCALE GENOMIC DNA]</scope>
    <source>
        <strain evidence="1 2">KNP414</strain>
    </source>
</reference>
<gene>
    <name evidence="1" type="ordered locus">KNP414_03823</name>
</gene>
<reference evidence="2" key="1">
    <citation type="submission" date="2011-06" db="EMBL/GenBank/DDBJ databases">
        <title>Complete genome sequence of Paenibacillus mucilaginosus KNP414.</title>
        <authorList>
            <person name="Wang J."/>
            <person name="Hu S."/>
            <person name="Hu X."/>
            <person name="Zhang B."/>
            <person name="Dong D."/>
            <person name="Zhang S."/>
            <person name="Zhao K."/>
            <person name="Wu D."/>
        </authorList>
    </citation>
    <scope>NUCLEOTIDE SEQUENCE [LARGE SCALE GENOMIC DNA]</scope>
    <source>
        <strain evidence="2">KNP414</strain>
    </source>
</reference>
<accession>F8F688</accession>